<name>A0ABP8RUM1_9PSEU</name>
<dbReference type="Gene3D" id="3.40.50.12780">
    <property type="entry name" value="N-terminal domain of ligase-like"/>
    <property type="match status" value="1"/>
</dbReference>
<dbReference type="InterPro" id="IPR000873">
    <property type="entry name" value="AMP-dep_synth/lig_dom"/>
</dbReference>
<dbReference type="PANTHER" id="PTHR43767">
    <property type="entry name" value="LONG-CHAIN-FATTY-ACID--COA LIGASE"/>
    <property type="match status" value="1"/>
</dbReference>
<accession>A0ABP8RUM1</accession>
<organism evidence="3 4">
    <name type="scientific">Pseudonocardia xishanensis</name>
    <dbReference type="NCBI Taxonomy" id="630995"/>
    <lineage>
        <taxon>Bacteria</taxon>
        <taxon>Bacillati</taxon>
        <taxon>Actinomycetota</taxon>
        <taxon>Actinomycetes</taxon>
        <taxon>Pseudonocardiales</taxon>
        <taxon>Pseudonocardiaceae</taxon>
        <taxon>Pseudonocardia</taxon>
    </lineage>
</organism>
<reference evidence="4" key="1">
    <citation type="journal article" date="2019" name="Int. J. Syst. Evol. Microbiol.">
        <title>The Global Catalogue of Microorganisms (GCM) 10K type strain sequencing project: providing services to taxonomists for standard genome sequencing and annotation.</title>
        <authorList>
            <consortium name="The Broad Institute Genomics Platform"/>
            <consortium name="The Broad Institute Genome Sequencing Center for Infectious Disease"/>
            <person name="Wu L."/>
            <person name="Ma J."/>
        </authorList>
    </citation>
    <scope>NUCLEOTIDE SEQUENCE [LARGE SCALE GENOMIC DNA]</scope>
    <source>
        <strain evidence="4">JCM 17906</strain>
    </source>
</reference>
<dbReference type="SUPFAM" id="SSF56801">
    <property type="entry name" value="Acetyl-CoA synthetase-like"/>
    <property type="match status" value="1"/>
</dbReference>
<dbReference type="InterPro" id="IPR045851">
    <property type="entry name" value="AMP-bd_C_sf"/>
</dbReference>
<dbReference type="RefSeq" id="WP_345419444.1">
    <property type="nucleotide sequence ID" value="NZ_BAABGT010000041.1"/>
</dbReference>
<keyword evidence="4" id="KW-1185">Reference proteome</keyword>
<sequence>MNLADLVRFWGHWRPEHTALICGDEQYTWAELDAISDAVATGLAARGVRRGDRVGALMGNRPELVHTILATLKLGAVSVPLNVRLTAGELAPLVVDADPRVVVTEDALAPNLASVPDVDAVCVGGSDLPRWSTLLEAGPTPPAVEIAADDVAFLCYTSGTTGVQKGAALTHRSVLAPAEAKVVSEGLSWRDRILVAVPLVYTGAVISCFMQFSVYAGGTMVLERDFDPDRYLGMIEKHRISALTTVPVLWERMAASPDFGTRDLSSLVSAAVGGAPVRLDLLEAYRERGVSLVQVYGMTEASGLVSALRAEDAATYPGYAGKAIMGTAVRIGAEDPDETAEPGAVGEILVRGAHVMKEYWRNPEATAATMLPGGWLRSGDLGSMDERGYLKVVDRTKDMLISGGINVYPAEIERALAGVQGVAELAVIGVPDEQWGEVPMVLVTCGGDPTPVLDRIAERANADLASFKRPRFAVVRTEPLPRTFSAKIAKPELRKAYPTVPADAVPLKRP</sequence>
<proteinExistence type="predicted"/>
<dbReference type="Proteomes" id="UP001501598">
    <property type="component" value="Unassembled WGS sequence"/>
</dbReference>
<keyword evidence="3" id="KW-0436">Ligase</keyword>
<dbReference type="InterPro" id="IPR042099">
    <property type="entry name" value="ANL_N_sf"/>
</dbReference>
<dbReference type="InterPro" id="IPR025110">
    <property type="entry name" value="AMP-bd_C"/>
</dbReference>
<dbReference type="EMBL" id="BAABGT010000041">
    <property type="protein sequence ID" value="GAA4548828.1"/>
    <property type="molecule type" value="Genomic_DNA"/>
</dbReference>
<dbReference type="Pfam" id="PF13193">
    <property type="entry name" value="AMP-binding_C"/>
    <property type="match status" value="1"/>
</dbReference>
<feature type="domain" description="AMP-binding enzyme C-terminal" evidence="2">
    <location>
        <begin position="411"/>
        <end position="487"/>
    </location>
</feature>
<comment type="caution">
    <text evidence="3">The sequence shown here is derived from an EMBL/GenBank/DDBJ whole genome shotgun (WGS) entry which is preliminary data.</text>
</comment>
<dbReference type="InterPro" id="IPR050237">
    <property type="entry name" value="ATP-dep_AMP-bd_enzyme"/>
</dbReference>
<dbReference type="Pfam" id="PF00501">
    <property type="entry name" value="AMP-binding"/>
    <property type="match status" value="1"/>
</dbReference>
<evidence type="ECO:0000259" key="2">
    <source>
        <dbReference type="Pfam" id="PF13193"/>
    </source>
</evidence>
<dbReference type="PANTHER" id="PTHR43767:SF1">
    <property type="entry name" value="NONRIBOSOMAL PEPTIDE SYNTHASE PES1 (EUROFUNG)-RELATED"/>
    <property type="match status" value="1"/>
</dbReference>
<evidence type="ECO:0000259" key="1">
    <source>
        <dbReference type="Pfam" id="PF00501"/>
    </source>
</evidence>
<evidence type="ECO:0000313" key="4">
    <source>
        <dbReference type="Proteomes" id="UP001501598"/>
    </source>
</evidence>
<feature type="domain" description="AMP-dependent synthetase/ligase" evidence="1">
    <location>
        <begin position="14"/>
        <end position="360"/>
    </location>
</feature>
<evidence type="ECO:0000313" key="3">
    <source>
        <dbReference type="EMBL" id="GAA4548828.1"/>
    </source>
</evidence>
<gene>
    <name evidence="3" type="ORF">GCM10023175_35930</name>
</gene>
<protein>
    <submittedName>
        <fullName evidence="3">Long-chain fatty acid--CoA ligase</fullName>
    </submittedName>
</protein>
<dbReference type="GO" id="GO:0016874">
    <property type="term" value="F:ligase activity"/>
    <property type="evidence" value="ECO:0007669"/>
    <property type="project" value="UniProtKB-KW"/>
</dbReference>
<dbReference type="Gene3D" id="3.30.300.30">
    <property type="match status" value="1"/>
</dbReference>